<comment type="caution">
    <text evidence="2">The sequence shown here is derived from an EMBL/GenBank/DDBJ whole genome shotgun (WGS) entry which is preliminary data.</text>
</comment>
<evidence type="ECO:0000313" key="3">
    <source>
        <dbReference type="Proteomes" id="UP000215301"/>
    </source>
</evidence>
<dbReference type="GeneID" id="93863259"/>
<dbReference type="EMBL" id="NKHD01000017">
    <property type="protein sequence ID" value="OXT08287.1"/>
    <property type="molecule type" value="Genomic_DNA"/>
</dbReference>
<evidence type="ECO:0000256" key="1">
    <source>
        <dbReference type="SAM" id="Phobius"/>
    </source>
</evidence>
<dbReference type="AlphaFoldDB" id="A0A231VJL4"/>
<sequence length="74" mass="8417">MLNALGITIIFLIIIFMEVPGLIKKKKTKEIVVFFILIVIGYTLNLLVAFDIKVTATNKIIEMLLKPVEKIWGK</sequence>
<keyword evidence="1" id="KW-0812">Transmembrane</keyword>
<protein>
    <submittedName>
        <fullName evidence="2">Uncharacterized protein</fullName>
    </submittedName>
</protein>
<feature type="transmembrane region" description="Helical" evidence="1">
    <location>
        <begin position="6"/>
        <end position="23"/>
    </location>
</feature>
<dbReference type="OMA" id="IVIFMEV"/>
<proteinExistence type="predicted"/>
<name>A0A231VJL4_THETR</name>
<reference evidence="2 3" key="1">
    <citation type="submission" date="2017-06" db="EMBL/GenBank/DDBJ databases">
        <title>Isolation and characterization of a thermophilic and butanogenic Thermoanaerobacterium thermosaccharolyticum M5 capable of efficient degradation of hemicellulose.</title>
        <authorList>
            <person name="Xin F."/>
            <person name="Jiang Y."/>
        </authorList>
    </citation>
    <scope>NUCLEOTIDE SEQUENCE [LARGE SCALE GENOMIC DNA]</scope>
    <source>
        <strain evidence="2 3">M5</strain>
    </source>
</reference>
<organism evidence="2 3">
    <name type="scientific">Thermoanaerobacterium thermosaccharolyticum</name>
    <name type="common">Clostridium thermosaccharolyticum</name>
    <dbReference type="NCBI Taxonomy" id="1517"/>
    <lineage>
        <taxon>Bacteria</taxon>
        <taxon>Bacillati</taxon>
        <taxon>Bacillota</taxon>
        <taxon>Clostridia</taxon>
        <taxon>Thermoanaerobacterales</taxon>
        <taxon>Thermoanaerobacteraceae</taxon>
        <taxon>Thermoanaerobacterium</taxon>
    </lineage>
</organism>
<evidence type="ECO:0000313" key="2">
    <source>
        <dbReference type="EMBL" id="OXT08287.1"/>
    </source>
</evidence>
<dbReference type="Proteomes" id="UP000215301">
    <property type="component" value="Unassembled WGS sequence"/>
</dbReference>
<keyword evidence="1" id="KW-0472">Membrane</keyword>
<gene>
    <name evidence="2" type="ORF">CE561_05865</name>
</gene>
<accession>A0A231VJL4</accession>
<dbReference type="RefSeq" id="WP_013296920.1">
    <property type="nucleotide sequence ID" value="NZ_CP117254.1"/>
</dbReference>
<keyword evidence="1" id="KW-1133">Transmembrane helix</keyword>
<feature type="transmembrane region" description="Helical" evidence="1">
    <location>
        <begin position="30"/>
        <end position="50"/>
    </location>
</feature>